<name>A0AAI9T913_PENTH</name>
<dbReference type="Proteomes" id="UP001227192">
    <property type="component" value="Unassembled WGS sequence"/>
</dbReference>
<feature type="transmembrane region" description="Helical" evidence="1">
    <location>
        <begin position="51"/>
        <end position="80"/>
    </location>
</feature>
<dbReference type="EMBL" id="LACB01000481">
    <property type="protein sequence ID" value="KAJ9483001.1"/>
    <property type="molecule type" value="Genomic_DNA"/>
</dbReference>
<reference evidence="2" key="1">
    <citation type="submission" date="2015-06" db="EMBL/GenBank/DDBJ databases">
        <authorList>
            <person name="Nguyen H."/>
        </authorList>
    </citation>
    <scope>NUCLEOTIDE SEQUENCE</scope>
    <source>
        <strain evidence="2">DAOM 180753</strain>
    </source>
</reference>
<comment type="caution">
    <text evidence="2">The sequence shown here is derived from an EMBL/GenBank/DDBJ whole genome shotgun (WGS) entry which is preliminary data.</text>
</comment>
<evidence type="ECO:0000313" key="2">
    <source>
        <dbReference type="EMBL" id="KAJ9483001.1"/>
    </source>
</evidence>
<evidence type="ECO:0000256" key="1">
    <source>
        <dbReference type="SAM" id="Phobius"/>
    </source>
</evidence>
<proteinExistence type="predicted"/>
<reference evidence="2" key="2">
    <citation type="journal article" date="2016" name="Fungal Biol.">
        <title>Ochratoxin A production by Penicillium thymicola.</title>
        <authorList>
            <person name="Nguyen H.D.T."/>
            <person name="McMullin D.R."/>
            <person name="Ponomareva E."/>
            <person name="Riley R."/>
            <person name="Pomraning K.R."/>
            <person name="Baker S.E."/>
            <person name="Seifert K.A."/>
        </authorList>
    </citation>
    <scope>NUCLEOTIDE SEQUENCE</scope>
    <source>
        <strain evidence="2">DAOM 180753</strain>
    </source>
</reference>
<gene>
    <name evidence="2" type="ORF">VN97_g10419</name>
</gene>
<keyword evidence="1" id="KW-0472">Membrane</keyword>
<protein>
    <submittedName>
        <fullName evidence="2">Uncharacterized protein</fullName>
    </submittedName>
</protein>
<dbReference type="AlphaFoldDB" id="A0AAI9T913"/>
<sequence length="104" mass="11477">MDPSTFNHLAIHILTQNSSESTIELWVKLKEGPPPTTAIFLGHPASSPTSLLLLFISLLILPPTSFSPLFFSFSLAFCILRVNSTFATSIPLDPDHPFHLLFLT</sequence>
<organism evidence="2 3">
    <name type="scientific">Penicillium thymicola</name>
    <dbReference type="NCBI Taxonomy" id="293382"/>
    <lineage>
        <taxon>Eukaryota</taxon>
        <taxon>Fungi</taxon>
        <taxon>Dikarya</taxon>
        <taxon>Ascomycota</taxon>
        <taxon>Pezizomycotina</taxon>
        <taxon>Eurotiomycetes</taxon>
        <taxon>Eurotiomycetidae</taxon>
        <taxon>Eurotiales</taxon>
        <taxon>Aspergillaceae</taxon>
        <taxon>Penicillium</taxon>
    </lineage>
</organism>
<keyword evidence="1" id="KW-1133">Transmembrane helix</keyword>
<keyword evidence="1" id="KW-0812">Transmembrane</keyword>
<accession>A0AAI9T913</accession>
<keyword evidence="3" id="KW-1185">Reference proteome</keyword>
<evidence type="ECO:0000313" key="3">
    <source>
        <dbReference type="Proteomes" id="UP001227192"/>
    </source>
</evidence>